<dbReference type="AlphaFoldDB" id="A0A6J6C5S2"/>
<feature type="transmembrane region" description="Helical" evidence="1">
    <location>
        <begin position="38"/>
        <end position="60"/>
    </location>
</feature>
<keyword evidence="1" id="KW-0812">Transmembrane</keyword>
<organism evidence="2">
    <name type="scientific">freshwater metagenome</name>
    <dbReference type="NCBI Taxonomy" id="449393"/>
    <lineage>
        <taxon>unclassified sequences</taxon>
        <taxon>metagenomes</taxon>
        <taxon>ecological metagenomes</taxon>
    </lineage>
</organism>
<dbReference type="EMBL" id="CAEZST010000009">
    <property type="protein sequence ID" value="CAB4546632.1"/>
    <property type="molecule type" value="Genomic_DNA"/>
</dbReference>
<proteinExistence type="predicted"/>
<keyword evidence="1" id="KW-0472">Membrane</keyword>
<feature type="transmembrane region" description="Helical" evidence="1">
    <location>
        <begin position="67"/>
        <end position="94"/>
    </location>
</feature>
<reference evidence="2" key="1">
    <citation type="submission" date="2020-05" db="EMBL/GenBank/DDBJ databases">
        <authorList>
            <person name="Chiriac C."/>
            <person name="Salcher M."/>
            <person name="Ghai R."/>
            <person name="Kavagutti S V."/>
        </authorList>
    </citation>
    <scope>NUCLEOTIDE SEQUENCE</scope>
</reference>
<gene>
    <name evidence="2" type="ORF">UFOPK1503_00695</name>
</gene>
<protein>
    <submittedName>
        <fullName evidence="2">Unannotated protein</fullName>
    </submittedName>
</protein>
<dbReference type="InterPro" id="IPR008407">
    <property type="entry name" value="Brnchd-chn_aa_trnsp_AzlD"/>
</dbReference>
<dbReference type="Pfam" id="PF05437">
    <property type="entry name" value="AzlD"/>
    <property type="match status" value="1"/>
</dbReference>
<keyword evidence="1" id="KW-1133">Transmembrane helix</keyword>
<accession>A0A6J6C5S2</accession>
<sequence>MILTVIVASLAVYSWKILGYLVPERFITDRFRDFAERVTVSLLAAMVMIQGFTVTGAVVVDARLPALLVAALLLWWRAPYILVVIAGAAVAAGLRALGF</sequence>
<evidence type="ECO:0000313" key="2">
    <source>
        <dbReference type="EMBL" id="CAB4546632.1"/>
    </source>
</evidence>
<evidence type="ECO:0000256" key="1">
    <source>
        <dbReference type="SAM" id="Phobius"/>
    </source>
</evidence>
<name>A0A6J6C5S2_9ZZZZ</name>